<name>A0A2C9LTD3_BIOGL</name>
<accession>A0A2C9LTD3</accession>
<dbReference type="AlphaFoldDB" id="A0A2C9LTD3"/>
<dbReference type="VEuPathDB" id="VectorBase:BGLAX_028552"/>
<evidence type="ECO:0000313" key="2">
    <source>
        <dbReference type="EnsemblMetazoa" id="BGLB034793-PA"/>
    </source>
</evidence>
<dbReference type="Proteomes" id="UP000076420">
    <property type="component" value="Unassembled WGS sequence"/>
</dbReference>
<evidence type="ECO:0000256" key="1">
    <source>
        <dbReference type="SAM" id="Coils"/>
    </source>
</evidence>
<organism evidence="2 3">
    <name type="scientific">Biomphalaria glabrata</name>
    <name type="common">Bloodfluke planorb</name>
    <name type="synonym">Freshwater snail</name>
    <dbReference type="NCBI Taxonomy" id="6526"/>
    <lineage>
        <taxon>Eukaryota</taxon>
        <taxon>Metazoa</taxon>
        <taxon>Spiralia</taxon>
        <taxon>Lophotrochozoa</taxon>
        <taxon>Mollusca</taxon>
        <taxon>Gastropoda</taxon>
        <taxon>Heterobranchia</taxon>
        <taxon>Euthyneura</taxon>
        <taxon>Panpulmonata</taxon>
        <taxon>Hygrophila</taxon>
        <taxon>Lymnaeoidea</taxon>
        <taxon>Planorbidae</taxon>
        <taxon>Biomphalaria</taxon>
    </lineage>
</organism>
<proteinExistence type="predicted"/>
<sequence>MDTDVVWFEDEEFIPLAIRQYSRELKESTDKHKKEVEQIEFLDAESDICCLTDMNISATPLNAISCEKGNDHSKVKDLQSFSLDDLPRSYRSNDILDLIKSVADLTVMVHLPWTNKTGFFWQGTGKVDQVFIFKENTQCKCQKCKLSDSPSKTWGKVMIATSTNLLKACTFVTEIKCTFFLDNGETKDKVKHLFGDAYVSNYRGVCKFFCYSCDMDLLEKLNAYLEVFSEKWMDAFEHFYKTVKSEEERFLVMVSHPHASIKHIFLGNGAN</sequence>
<protein>
    <submittedName>
        <fullName evidence="2">Uncharacterized protein</fullName>
    </submittedName>
</protein>
<keyword evidence="1" id="KW-0175">Coiled coil</keyword>
<dbReference type="EnsemblMetazoa" id="BGLB034793-RB">
    <property type="protein sequence ID" value="BGLB034793-PB"/>
    <property type="gene ID" value="BGLB034793"/>
</dbReference>
<dbReference type="VEuPathDB" id="VectorBase:BGLB034793"/>
<reference evidence="2" key="1">
    <citation type="submission" date="2020-05" db="UniProtKB">
        <authorList>
            <consortium name="EnsemblMetazoa"/>
        </authorList>
    </citation>
    <scope>IDENTIFICATION</scope>
    <source>
        <strain evidence="2">BB02</strain>
    </source>
</reference>
<dbReference type="KEGG" id="bgt:106069479"/>
<evidence type="ECO:0000313" key="3">
    <source>
        <dbReference type="Proteomes" id="UP000076420"/>
    </source>
</evidence>
<dbReference type="EnsemblMetazoa" id="BGLB034793-RA">
    <property type="protein sequence ID" value="BGLB034793-PA"/>
    <property type="gene ID" value="BGLB034793"/>
</dbReference>
<gene>
    <name evidence="2" type="primary">106069479</name>
</gene>
<feature type="coiled-coil region" evidence="1">
    <location>
        <begin position="18"/>
        <end position="45"/>
    </location>
</feature>